<gene>
    <name evidence="1" type="ORF">F511_12048</name>
</gene>
<dbReference type="EMBL" id="KQ988425">
    <property type="protein sequence ID" value="KZV55990.1"/>
    <property type="molecule type" value="Genomic_DNA"/>
</dbReference>
<organism evidence="1 2">
    <name type="scientific">Dorcoceras hygrometricum</name>
    <dbReference type="NCBI Taxonomy" id="472368"/>
    <lineage>
        <taxon>Eukaryota</taxon>
        <taxon>Viridiplantae</taxon>
        <taxon>Streptophyta</taxon>
        <taxon>Embryophyta</taxon>
        <taxon>Tracheophyta</taxon>
        <taxon>Spermatophyta</taxon>
        <taxon>Magnoliopsida</taxon>
        <taxon>eudicotyledons</taxon>
        <taxon>Gunneridae</taxon>
        <taxon>Pentapetalae</taxon>
        <taxon>asterids</taxon>
        <taxon>lamiids</taxon>
        <taxon>Lamiales</taxon>
        <taxon>Gesneriaceae</taxon>
        <taxon>Didymocarpoideae</taxon>
        <taxon>Trichosporeae</taxon>
        <taxon>Loxocarpinae</taxon>
        <taxon>Dorcoceras</taxon>
    </lineage>
</organism>
<dbReference type="Proteomes" id="UP000250235">
    <property type="component" value="Unassembled WGS sequence"/>
</dbReference>
<reference evidence="1 2" key="1">
    <citation type="journal article" date="2015" name="Proc. Natl. Acad. Sci. U.S.A.">
        <title>The resurrection genome of Boea hygrometrica: A blueprint for survival of dehydration.</title>
        <authorList>
            <person name="Xiao L."/>
            <person name="Yang G."/>
            <person name="Zhang L."/>
            <person name="Yang X."/>
            <person name="Zhao S."/>
            <person name="Ji Z."/>
            <person name="Zhou Q."/>
            <person name="Hu M."/>
            <person name="Wang Y."/>
            <person name="Chen M."/>
            <person name="Xu Y."/>
            <person name="Jin H."/>
            <person name="Xiao X."/>
            <person name="Hu G."/>
            <person name="Bao F."/>
            <person name="Hu Y."/>
            <person name="Wan P."/>
            <person name="Li L."/>
            <person name="Deng X."/>
            <person name="Kuang T."/>
            <person name="Xiang C."/>
            <person name="Zhu J.K."/>
            <person name="Oliver M.J."/>
            <person name="He Y."/>
        </authorList>
    </citation>
    <scope>NUCLEOTIDE SEQUENCE [LARGE SCALE GENOMIC DNA]</scope>
    <source>
        <strain evidence="2">cv. XS01</strain>
    </source>
</reference>
<protein>
    <submittedName>
        <fullName evidence="1">Uncharacterized protein</fullName>
    </submittedName>
</protein>
<proteinExistence type="predicted"/>
<keyword evidence="2" id="KW-1185">Reference proteome</keyword>
<evidence type="ECO:0000313" key="2">
    <source>
        <dbReference type="Proteomes" id="UP000250235"/>
    </source>
</evidence>
<accession>A0A2Z7D8N6</accession>
<evidence type="ECO:0000313" key="1">
    <source>
        <dbReference type="EMBL" id="KZV55990.1"/>
    </source>
</evidence>
<sequence>MVHEYRKLSQTFNEIKAENGCSKNSSVESSIAQLGDTDSLQTDLSKLKIENDLLRTKSCELSSENERLSQLSTDGRLQPMAGSQNLKADQEQIQLNNSGHGICEYMGATHSSQHTAPDAKHSSTCFCPTHEVWELPTLLIVANRSQQGDEVYGSYPIVLNRHPAIPSNTDLTLAKPNTDTSSGKVAQKLRIGSYKLNQIYPTLLKQQKALNKAQDPPNTIKHGASHGSIHIISKLGLRDEGIDQLNFHSAQLGYLKLLQIGTQTQQDKAGNKYEVKPQYEELSKQINMQHATNQCYECMRAIKKSDS</sequence>
<name>A0A2Z7D8N6_9LAMI</name>
<dbReference type="AlphaFoldDB" id="A0A2Z7D8N6"/>